<dbReference type="CDD" id="cd17521">
    <property type="entry name" value="RMtype1_S_Sau13435ORF2165P_TRD2-CR2_like"/>
    <property type="match status" value="1"/>
</dbReference>
<proteinExistence type="inferred from homology"/>
<comment type="caution">
    <text evidence="7">The sequence shown here is derived from an EMBL/GenBank/DDBJ whole genome shotgun (WGS) entry which is preliminary data.</text>
</comment>
<gene>
    <name evidence="7" type="ORF">DWZ83_10315</name>
</gene>
<feature type="coiled-coil region" evidence="5">
    <location>
        <begin position="253"/>
        <end position="280"/>
    </location>
</feature>
<comment type="subunit">
    <text evidence="4">The methyltransferase is composed of M and S polypeptides.</text>
</comment>
<dbReference type="OrthoDB" id="9811611at2"/>
<sequence length="519" mass="59470">MEDRMTAQQLKNSILQMAVQGKLVPQDLNDEPASVLLRRIKKEKEELIKEGKIKKSKTESFIFRGADNLHYEQIGKEVRCIEDELPFEIPDNWEWKSWGEVSYKIQYGYNAPAKDTGVIKMVRITDIQDNQVLWDSVPFCNIKENEIPDYLLHNFDILFARTGGTVGKSFLVENINEDSVFAGYLIRTVYNYNEINPKYLKYFMETSLYWSQLKKGTIATAQPNCNGQTLSKMILPIPPLQEQHRIVAKLQELEPLIEKYRIAEEQLHELNSNIKDQLKKSILQYAIEGKLVPQDPNDEPASVLLERIREEKQQLIKEGKIKKDKNESIIFRRDNSYYEKINGIEYCIDNEIPFEIPNSWQWARLNNIGNWGAGATPSKSNNEYYSNGTIPWLLTGDLNDGYITNIPNHITELALEKTSVKLNPSGSVLIAMYGATIGKLGILTFPATTNQACCACLVYKPFYSKYLFFYLLANKRNFVKKGEGGAQPNISKEKIIKTLIAVPPLKEQIRIVNLLGKVI</sequence>
<dbReference type="GO" id="GO:0009307">
    <property type="term" value="P:DNA restriction-modification system"/>
    <property type="evidence" value="ECO:0007669"/>
    <property type="project" value="UniProtKB-KW"/>
</dbReference>
<dbReference type="PANTHER" id="PTHR43140">
    <property type="entry name" value="TYPE-1 RESTRICTION ENZYME ECOKI SPECIFICITY PROTEIN"/>
    <property type="match status" value="1"/>
</dbReference>
<evidence type="ECO:0000256" key="1">
    <source>
        <dbReference type="ARBA" id="ARBA00010923"/>
    </source>
</evidence>
<dbReference type="RefSeq" id="WP_118365927.1">
    <property type="nucleotide sequence ID" value="NZ_QRPK01000102.1"/>
</dbReference>
<dbReference type="InterPro" id="IPR000055">
    <property type="entry name" value="Restrct_endonuc_typeI_TRD"/>
</dbReference>
<keyword evidence="5" id="KW-0175">Coiled coil</keyword>
<keyword evidence="2" id="KW-0680">Restriction system</keyword>
<comment type="similarity">
    <text evidence="1">Belongs to the type-I restriction system S methylase family.</text>
</comment>
<organism evidence="7 8">
    <name type="scientific">Amedibacillus dolichus</name>
    <dbReference type="NCBI Taxonomy" id="31971"/>
    <lineage>
        <taxon>Bacteria</taxon>
        <taxon>Bacillati</taxon>
        <taxon>Bacillota</taxon>
        <taxon>Erysipelotrichia</taxon>
        <taxon>Erysipelotrichales</taxon>
        <taxon>Erysipelotrichaceae</taxon>
        <taxon>Amedibacillus</taxon>
    </lineage>
</organism>
<dbReference type="PANTHER" id="PTHR43140:SF1">
    <property type="entry name" value="TYPE I RESTRICTION ENZYME ECOKI SPECIFICITY SUBUNIT"/>
    <property type="match status" value="1"/>
</dbReference>
<evidence type="ECO:0000256" key="4">
    <source>
        <dbReference type="ARBA" id="ARBA00038652"/>
    </source>
</evidence>
<dbReference type="Pfam" id="PF01420">
    <property type="entry name" value="Methylase_S"/>
    <property type="match status" value="2"/>
</dbReference>
<dbReference type="Proteomes" id="UP000284868">
    <property type="component" value="Unassembled WGS sequence"/>
</dbReference>
<name>A0A415NZC6_9FIRM</name>
<evidence type="ECO:0000256" key="3">
    <source>
        <dbReference type="ARBA" id="ARBA00023125"/>
    </source>
</evidence>
<dbReference type="Gene3D" id="1.10.287.1120">
    <property type="entry name" value="Bipartite methylase S protein"/>
    <property type="match status" value="1"/>
</dbReference>
<dbReference type="Gene3D" id="3.90.220.20">
    <property type="entry name" value="DNA methylase specificity domains"/>
    <property type="match status" value="2"/>
</dbReference>
<dbReference type="InterPro" id="IPR051212">
    <property type="entry name" value="Type-I_RE_S_subunit"/>
</dbReference>
<dbReference type="AlphaFoldDB" id="A0A415NZC6"/>
<evidence type="ECO:0000313" key="7">
    <source>
        <dbReference type="EMBL" id="RHM05726.1"/>
    </source>
</evidence>
<keyword evidence="8" id="KW-1185">Reference proteome</keyword>
<feature type="domain" description="Type I restriction modification DNA specificity" evidence="6">
    <location>
        <begin position="358"/>
        <end position="517"/>
    </location>
</feature>
<keyword evidence="3" id="KW-0238">DNA-binding</keyword>
<evidence type="ECO:0000259" key="6">
    <source>
        <dbReference type="Pfam" id="PF01420"/>
    </source>
</evidence>
<accession>A0A415NZC6</accession>
<dbReference type="GO" id="GO:0003677">
    <property type="term" value="F:DNA binding"/>
    <property type="evidence" value="ECO:0007669"/>
    <property type="project" value="UniProtKB-KW"/>
</dbReference>
<reference evidence="7 8" key="1">
    <citation type="submission" date="2018-08" db="EMBL/GenBank/DDBJ databases">
        <title>A genome reference for cultivated species of the human gut microbiota.</title>
        <authorList>
            <person name="Zou Y."/>
            <person name="Xue W."/>
            <person name="Luo G."/>
        </authorList>
    </citation>
    <scope>NUCLEOTIDE SEQUENCE [LARGE SCALE GENOMIC DNA]</scope>
    <source>
        <strain evidence="7 8">AF35-6BH</strain>
    </source>
</reference>
<protein>
    <recommendedName>
        <fullName evidence="6">Type I restriction modification DNA specificity domain-containing protein</fullName>
    </recommendedName>
</protein>
<dbReference type="InterPro" id="IPR044946">
    <property type="entry name" value="Restrct_endonuc_typeI_TRD_sf"/>
</dbReference>
<feature type="domain" description="Type I restriction modification DNA specificity" evidence="6">
    <location>
        <begin position="91"/>
        <end position="259"/>
    </location>
</feature>
<dbReference type="SUPFAM" id="SSF116734">
    <property type="entry name" value="DNA methylase specificity domain"/>
    <property type="match status" value="2"/>
</dbReference>
<dbReference type="EMBL" id="QRPK01000102">
    <property type="protein sequence ID" value="RHM05726.1"/>
    <property type="molecule type" value="Genomic_DNA"/>
</dbReference>
<evidence type="ECO:0000256" key="5">
    <source>
        <dbReference type="SAM" id="Coils"/>
    </source>
</evidence>
<evidence type="ECO:0000256" key="2">
    <source>
        <dbReference type="ARBA" id="ARBA00022747"/>
    </source>
</evidence>
<dbReference type="CDD" id="cd17515">
    <property type="entry name" value="RMtype1_S_MjaORF132P_Sau1132ORF3780P-TRD1-CR1_like"/>
    <property type="match status" value="1"/>
</dbReference>
<evidence type="ECO:0000313" key="8">
    <source>
        <dbReference type="Proteomes" id="UP000284868"/>
    </source>
</evidence>